<dbReference type="GO" id="GO:0015093">
    <property type="term" value="F:ferrous iron transmembrane transporter activity"/>
    <property type="evidence" value="ECO:0007669"/>
    <property type="project" value="UniProtKB-UniRule"/>
</dbReference>
<dbReference type="PROSITE" id="PS51711">
    <property type="entry name" value="G_FEOB"/>
    <property type="match status" value="1"/>
</dbReference>
<dbReference type="Gene3D" id="1.10.287.1770">
    <property type="match status" value="1"/>
</dbReference>
<dbReference type="OrthoDB" id="9809127at2"/>
<dbReference type="InterPro" id="IPR030389">
    <property type="entry name" value="G_FEOB_dom"/>
</dbReference>
<dbReference type="Pfam" id="PF07664">
    <property type="entry name" value="FeoB_C"/>
    <property type="match status" value="1"/>
</dbReference>
<dbReference type="InterPro" id="IPR011640">
    <property type="entry name" value="Fe2_transport_prot_B_C"/>
</dbReference>
<dbReference type="InterPro" id="IPR041069">
    <property type="entry name" value="FeoB_Cyto"/>
</dbReference>
<evidence type="ECO:0000256" key="3">
    <source>
        <dbReference type="ARBA" id="ARBA00022448"/>
    </source>
</evidence>
<dbReference type="RefSeq" id="WP_117152819.1">
    <property type="nucleotide sequence ID" value="NZ_BMLG01000001.1"/>
</dbReference>
<feature type="coiled-coil region" evidence="18">
    <location>
        <begin position="213"/>
        <end position="240"/>
    </location>
</feature>
<dbReference type="Pfam" id="PF17910">
    <property type="entry name" value="FeoB_Cyto"/>
    <property type="match status" value="1"/>
</dbReference>
<protein>
    <recommendedName>
        <fullName evidence="14 17">Ferrous iron transport protein B</fullName>
    </recommendedName>
</protein>
<feature type="binding site" evidence="15">
    <location>
        <begin position="35"/>
        <end position="39"/>
    </location>
    <ligand>
        <name>GTP</name>
        <dbReference type="ChEBI" id="CHEBI:37565"/>
        <label>2</label>
    </ligand>
</feature>
<feature type="transmembrane region" description="Helical" evidence="17">
    <location>
        <begin position="644"/>
        <end position="664"/>
    </location>
</feature>
<evidence type="ECO:0000256" key="7">
    <source>
        <dbReference type="ARBA" id="ARBA00022692"/>
    </source>
</evidence>
<reference evidence="20" key="2">
    <citation type="submission" date="2020-09" db="EMBL/GenBank/DDBJ databases">
        <authorList>
            <person name="Sun Q."/>
            <person name="Zhou Y."/>
        </authorList>
    </citation>
    <scope>NUCLEOTIDE SEQUENCE</scope>
    <source>
        <strain evidence="20">CGMCC 1.6333</strain>
    </source>
</reference>
<feature type="binding site" evidence="15">
    <location>
        <begin position="10"/>
        <end position="17"/>
    </location>
    <ligand>
        <name>GTP</name>
        <dbReference type="ChEBI" id="CHEBI:37565"/>
        <label>1</label>
    </ligand>
</feature>
<keyword evidence="12 15" id="KW-0342">GTP-binding</keyword>
<feature type="binding site" evidence="16">
    <location>
        <position position="25"/>
    </location>
    <ligand>
        <name>Mg(2+)</name>
        <dbReference type="ChEBI" id="CHEBI:18420"/>
        <label>2</label>
    </ligand>
</feature>
<sequence>MTAQQIALIGNPNTGKTCLFNALTGSYQYVGNWSGVTVEKKVGYLRNQQGTLIDLPGIYSVNPISADEAVVTDFLIQEDCASFVNIVDASQLKRNLHVTIQLLERGKNLIVGLNMIDVAKKRGAVIDSARLQETLGVPVVPIIARTEQGIDQLNQQLKKSKSTTNDVLSLYYGTIIERAIQEMEEELAPLPIKVSKRWIALQFLDGNQHVEKLLDSEENFDVFENIREKAEQKLKKEQRVASLTQHIHDTRESYIEKLVQNSVVVNTSRTNNWTEKIDSIVTNKFLGIPIFLLLMYVMFMLTFDWLGFPLSDLLDAFIAGPITFVLENTLELIGASTFIQSLILDGIVAGVGGVLVFVPQIFVLFFCLSLLEDSGYMARVTIVMDRLMQTIGLNGKSFIPLIIGFGCNVPGVMAARSIEQPKDRLVTMMMTPFMSCSARLPVYALFAGAFFASNQALVVLSLYVLGIVVALILAKFLSSTTFKEQKSLFIMELPPYRLPQWRTLWRATWEKGKGFIRKAGTYIFGGSVLIWFLSYAGPSGLAVEMDESYLAMIGGVIAPIFEPLGFGTWQASAALLTGVLAKEIVVSTMSIIYFVPEMELQSFLSDQFTPLIAYGFMAFILLYIPCLATVAAVRKETHSRKWTFLSIVYGFVSAYVLVFVIYQVGKLLGY</sequence>
<feature type="transmembrane region" description="Helical" evidence="17">
    <location>
        <begin position="342"/>
        <end position="371"/>
    </location>
</feature>
<feature type="binding site" evidence="15">
    <location>
        <begin position="114"/>
        <end position="117"/>
    </location>
    <ligand>
        <name>GTP</name>
        <dbReference type="ChEBI" id="CHEBI:37565"/>
        <label>1</label>
    </ligand>
</feature>
<dbReference type="CDD" id="cd01879">
    <property type="entry name" value="FeoB"/>
    <property type="match status" value="1"/>
</dbReference>
<evidence type="ECO:0000256" key="11">
    <source>
        <dbReference type="ARBA" id="ARBA00023065"/>
    </source>
</evidence>
<keyword evidence="11" id="KW-0406">Ion transport</keyword>
<dbReference type="GO" id="GO:0005525">
    <property type="term" value="F:GTP binding"/>
    <property type="evidence" value="ECO:0007669"/>
    <property type="project" value="UniProtKB-KW"/>
</dbReference>
<keyword evidence="6" id="KW-0997">Cell inner membrane</keyword>
<evidence type="ECO:0000256" key="2">
    <source>
        <dbReference type="ARBA" id="ARBA00004429"/>
    </source>
</evidence>
<keyword evidence="16" id="KW-0460">Magnesium</keyword>
<comment type="subcellular location">
    <subcellularLocation>
        <location evidence="2">Cell inner membrane</location>
        <topology evidence="2">Multi-pass membrane protein</topology>
    </subcellularLocation>
    <subcellularLocation>
        <location evidence="17">Cell membrane</location>
        <topology evidence="17">Multi-pass membrane protein</topology>
    </subcellularLocation>
</comment>
<evidence type="ECO:0000256" key="10">
    <source>
        <dbReference type="ARBA" id="ARBA00023004"/>
    </source>
</evidence>
<reference evidence="20" key="1">
    <citation type="journal article" date="2014" name="Int. J. Syst. Evol. Microbiol.">
        <title>Complete genome sequence of Corynebacterium casei LMG S-19264T (=DSM 44701T), isolated from a smear-ripened cheese.</title>
        <authorList>
            <consortium name="US DOE Joint Genome Institute (JGI-PGF)"/>
            <person name="Walter F."/>
            <person name="Albersmeier A."/>
            <person name="Kalinowski J."/>
            <person name="Ruckert C."/>
        </authorList>
    </citation>
    <scope>NUCLEOTIDE SEQUENCE</scope>
    <source>
        <strain evidence="20">CGMCC 1.6333</strain>
    </source>
</reference>
<keyword evidence="13 17" id="KW-0472">Membrane</keyword>
<gene>
    <name evidence="20" type="primary">feoB</name>
    <name evidence="20" type="ORF">GCM10011351_02000</name>
</gene>
<feature type="transmembrane region" description="Helical" evidence="17">
    <location>
        <begin position="285"/>
        <end position="307"/>
    </location>
</feature>
<feature type="transmembrane region" description="Helical" evidence="17">
    <location>
        <begin position="573"/>
        <end position="595"/>
    </location>
</feature>
<feature type="transmembrane region" description="Helical" evidence="17">
    <location>
        <begin position="425"/>
        <end position="451"/>
    </location>
</feature>
<evidence type="ECO:0000256" key="18">
    <source>
        <dbReference type="SAM" id="Coils"/>
    </source>
</evidence>
<dbReference type="AlphaFoldDB" id="A0A917TE19"/>
<dbReference type="Pfam" id="PF02421">
    <property type="entry name" value="FeoB_N"/>
    <property type="match status" value="1"/>
</dbReference>
<dbReference type="FunFam" id="3.40.50.300:FF:000426">
    <property type="entry name" value="Ferrous iron transport protein B"/>
    <property type="match status" value="1"/>
</dbReference>
<keyword evidence="9 17" id="KW-1133">Transmembrane helix</keyword>
<keyword evidence="18" id="KW-0175">Coiled coil</keyword>
<evidence type="ECO:0000256" key="12">
    <source>
        <dbReference type="ARBA" id="ARBA00023134"/>
    </source>
</evidence>
<comment type="similarity">
    <text evidence="17">Belongs to the TRAFAC class TrmE-Era-EngA-EngB-Septin-like GTPase superfamily. FeoB GTPase (TC 9.A.8) family.</text>
</comment>
<accession>A0A917TE19</accession>
<proteinExistence type="inferred from homology"/>
<keyword evidence="7 17" id="KW-0812">Transmembrane</keyword>
<keyword evidence="5 17" id="KW-0410">Iron transport</keyword>
<feature type="binding site" evidence="15">
    <location>
        <begin position="54"/>
        <end position="57"/>
    </location>
    <ligand>
        <name>GTP</name>
        <dbReference type="ChEBI" id="CHEBI:37565"/>
        <label>1</label>
    </ligand>
</feature>
<dbReference type="PANTHER" id="PTHR43185:SF1">
    <property type="entry name" value="FE(2+) TRANSPORTER FEOB"/>
    <property type="match status" value="1"/>
</dbReference>
<evidence type="ECO:0000256" key="6">
    <source>
        <dbReference type="ARBA" id="ARBA00022519"/>
    </source>
</evidence>
<dbReference type="InterPro" id="IPR003373">
    <property type="entry name" value="Fe2_transport_prot-B"/>
</dbReference>
<evidence type="ECO:0000256" key="15">
    <source>
        <dbReference type="PIRSR" id="PIRSR603373-1"/>
    </source>
</evidence>
<dbReference type="InterPro" id="IPR050860">
    <property type="entry name" value="FeoB_GTPase"/>
</dbReference>
<feature type="transmembrane region" description="Helical" evidence="17">
    <location>
        <begin position="313"/>
        <end position="330"/>
    </location>
</feature>
<dbReference type="EMBL" id="BMLG01000001">
    <property type="protein sequence ID" value="GGM19743.1"/>
    <property type="molecule type" value="Genomic_DNA"/>
</dbReference>
<dbReference type="InterPro" id="IPR027417">
    <property type="entry name" value="P-loop_NTPase"/>
</dbReference>
<feature type="domain" description="FeoB-type G" evidence="19">
    <location>
        <begin position="3"/>
        <end position="163"/>
    </location>
</feature>
<feature type="transmembrane region" description="Helical" evidence="17">
    <location>
        <begin position="549"/>
        <end position="566"/>
    </location>
</feature>
<keyword evidence="8 15" id="KW-0547">Nucleotide-binding</keyword>
<keyword evidence="16" id="KW-0479">Metal-binding</keyword>
<dbReference type="GO" id="GO:0046872">
    <property type="term" value="F:metal ion binding"/>
    <property type="evidence" value="ECO:0007669"/>
    <property type="project" value="UniProtKB-KW"/>
</dbReference>
<evidence type="ECO:0000256" key="4">
    <source>
        <dbReference type="ARBA" id="ARBA00022475"/>
    </source>
</evidence>
<feature type="transmembrane region" description="Helical" evidence="17">
    <location>
        <begin position="457"/>
        <end position="477"/>
    </location>
</feature>
<comment type="function">
    <text evidence="1 17">Probable transporter of a GTP-driven Fe(2+) uptake system.</text>
</comment>
<evidence type="ECO:0000313" key="21">
    <source>
        <dbReference type="Proteomes" id="UP000618460"/>
    </source>
</evidence>
<dbReference type="Gene3D" id="3.40.50.300">
    <property type="entry name" value="P-loop containing nucleotide triphosphate hydrolases"/>
    <property type="match status" value="1"/>
</dbReference>
<keyword evidence="10 17" id="KW-0408">Iron</keyword>
<organism evidence="20 21">
    <name type="scientific">Paraliobacillus quinghaiensis</name>
    <dbReference type="NCBI Taxonomy" id="470815"/>
    <lineage>
        <taxon>Bacteria</taxon>
        <taxon>Bacillati</taxon>
        <taxon>Bacillota</taxon>
        <taxon>Bacilli</taxon>
        <taxon>Bacillales</taxon>
        <taxon>Bacillaceae</taxon>
        <taxon>Paraliobacillus</taxon>
    </lineage>
</organism>
<evidence type="ECO:0000256" key="8">
    <source>
        <dbReference type="ARBA" id="ARBA00022741"/>
    </source>
</evidence>
<name>A0A917TE19_9BACI</name>
<evidence type="ECO:0000256" key="16">
    <source>
        <dbReference type="PIRSR" id="PIRSR603373-2"/>
    </source>
</evidence>
<dbReference type="InterPro" id="IPR011642">
    <property type="entry name" value="Gate_dom"/>
</dbReference>
<feature type="transmembrane region" description="Helical" evidence="17">
    <location>
        <begin position="519"/>
        <end position="537"/>
    </location>
</feature>
<evidence type="ECO:0000256" key="5">
    <source>
        <dbReference type="ARBA" id="ARBA00022496"/>
    </source>
</evidence>
<keyword evidence="21" id="KW-1185">Reference proteome</keyword>
<evidence type="ECO:0000313" key="20">
    <source>
        <dbReference type="EMBL" id="GGM19743.1"/>
    </source>
</evidence>
<dbReference type="Proteomes" id="UP000618460">
    <property type="component" value="Unassembled WGS sequence"/>
</dbReference>
<feature type="binding site" evidence="16">
    <location>
        <position position="21"/>
    </location>
    <ligand>
        <name>Mg(2+)</name>
        <dbReference type="ChEBI" id="CHEBI:18420"/>
        <label>2</label>
    </ligand>
</feature>
<comment type="caution">
    <text evidence="20">The sequence shown here is derived from an EMBL/GenBank/DDBJ whole genome shotgun (WGS) entry which is preliminary data.</text>
</comment>
<dbReference type="PANTHER" id="PTHR43185">
    <property type="entry name" value="FERROUS IRON TRANSPORT PROTEIN B"/>
    <property type="match status" value="1"/>
</dbReference>
<evidence type="ECO:0000256" key="14">
    <source>
        <dbReference type="NCBIfam" id="TIGR00437"/>
    </source>
</evidence>
<keyword evidence="3 17" id="KW-0813">Transport</keyword>
<evidence type="ECO:0000256" key="1">
    <source>
        <dbReference type="ARBA" id="ARBA00003926"/>
    </source>
</evidence>
<evidence type="ECO:0000259" key="19">
    <source>
        <dbReference type="PROSITE" id="PS51711"/>
    </source>
</evidence>
<evidence type="ECO:0000256" key="13">
    <source>
        <dbReference type="ARBA" id="ARBA00023136"/>
    </source>
</evidence>
<keyword evidence="4" id="KW-1003">Cell membrane</keyword>
<dbReference type="Pfam" id="PF07670">
    <property type="entry name" value="Gate"/>
    <property type="match status" value="2"/>
</dbReference>
<dbReference type="GO" id="GO:0005886">
    <property type="term" value="C:plasma membrane"/>
    <property type="evidence" value="ECO:0007669"/>
    <property type="project" value="UniProtKB-SubCell"/>
</dbReference>
<feature type="transmembrane region" description="Helical" evidence="17">
    <location>
        <begin position="391"/>
        <end position="413"/>
    </location>
</feature>
<feature type="binding site" evidence="16">
    <location>
        <position position="22"/>
    </location>
    <ligand>
        <name>Mg(2+)</name>
        <dbReference type="ChEBI" id="CHEBI:18420"/>
        <label>1</label>
    </ligand>
</feature>
<dbReference type="SUPFAM" id="SSF52540">
    <property type="entry name" value="P-loop containing nucleoside triphosphate hydrolases"/>
    <property type="match status" value="1"/>
</dbReference>
<evidence type="ECO:0000256" key="17">
    <source>
        <dbReference type="RuleBase" id="RU362098"/>
    </source>
</evidence>
<feature type="binding site" evidence="16">
    <location>
        <position position="24"/>
    </location>
    <ligand>
        <name>Mg(2+)</name>
        <dbReference type="ChEBI" id="CHEBI:18420"/>
        <label>2</label>
    </ligand>
</feature>
<evidence type="ECO:0000256" key="9">
    <source>
        <dbReference type="ARBA" id="ARBA00022989"/>
    </source>
</evidence>
<dbReference type="NCBIfam" id="TIGR00437">
    <property type="entry name" value="feoB"/>
    <property type="match status" value="1"/>
</dbReference>
<feature type="transmembrane region" description="Helical" evidence="17">
    <location>
        <begin position="611"/>
        <end position="632"/>
    </location>
</feature>